<feature type="chain" id="PRO_5015115401" description="Outer membrane protein with beta-barrel domain" evidence="1">
    <location>
        <begin position="26"/>
        <end position="281"/>
    </location>
</feature>
<sequence>MPVFMKCKLYPVFLLLLVACNVVLAQENKDSAKAAVSDTTTDTHFKTSFSLIFGKYPKHREGIYVTHGGEGPLLSFAAMKENGEHMRNIPRFTIFFNVGTNFNKDVSKNLGFFTGFNIKNIGLISKPNDSLKLKQRVYTLGVPLGIKIGDVTGGSFFFFAGGEIDLAFNYKEKQFLNGSKVHKFNEWFSDRTPLLMPSLFAGFRINPGFGLKVQYYPQNFFNQDFKTTDKGNTIYPNKNLQANLVFVSLGYNFSGINYFKVKKKRHYMKMKSGKAEIEVNY</sequence>
<evidence type="ECO:0000256" key="1">
    <source>
        <dbReference type="SAM" id="SignalP"/>
    </source>
</evidence>
<dbReference type="PROSITE" id="PS51257">
    <property type="entry name" value="PROKAR_LIPOPROTEIN"/>
    <property type="match status" value="1"/>
</dbReference>
<feature type="signal peptide" evidence="1">
    <location>
        <begin position="1"/>
        <end position="25"/>
    </location>
</feature>
<dbReference type="EMBL" id="PYAW01000001">
    <property type="protein sequence ID" value="PSL49768.1"/>
    <property type="molecule type" value="Genomic_DNA"/>
</dbReference>
<protein>
    <recommendedName>
        <fullName evidence="4">Outer membrane protein with beta-barrel domain</fullName>
    </recommendedName>
</protein>
<organism evidence="2 3">
    <name type="scientific">Chitinophaga niastensis</name>
    <dbReference type="NCBI Taxonomy" id="536980"/>
    <lineage>
        <taxon>Bacteria</taxon>
        <taxon>Pseudomonadati</taxon>
        <taxon>Bacteroidota</taxon>
        <taxon>Chitinophagia</taxon>
        <taxon>Chitinophagales</taxon>
        <taxon>Chitinophagaceae</taxon>
        <taxon>Chitinophaga</taxon>
    </lineage>
</organism>
<keyword evidence="1" id="KW-0732">Signal</keyword>
<keyword evidence="3" id="KW-1185">Reference proteome</keyword>
<reference evidence="2 3" key="1">
    <citation type="submission" date="2018-03" db="EMBL/GenBank/DDBJ databases">
        <title>Genomic Encyclopedia of Archaeal and Bacterial Type Strains, Phase II (KMG-II): from individual species to whole genera.</title>
        <authorList>
            <person name="Goeker M."/>
        </authorList>
    </citation>
    <scope>NUCLEOTIDE SEQUENCE [LARGE SCALE GENOMIC DNA]</scope>
    <source>
        <strain evidence="2 3">DSM 24859</strain>
    </source>
</reference>
<name>A0A2P8HU77_CHINA</name>
<comment type="caution">
    <text evidence="2">The sequence shown here is derived from an EMBL/GenBank/DDBJ whole genome shotgun (WGS) entry which is preliminary data.</text>
</comment>
<evidence type="ECO:0000313" key="2">
    <source>
        <dbReference type="EMBL" id="PSL49768.1"/>
    </source>
</evidence>
<dbReference type="Proteomes" id="UP000240971">
    <property type="component" value="Unassembled WGS sequence"/>
</dbReference>
<dbReference type="AlphaFoldDB" id="A0A2P8HU77"/>
<proteinExistence type="predicted"/>
<evidence type="ECO:0008006" key="4">
    <source>
        <dbReference type="Google" id="ProtNLM"/>
    </source>
</evidence>
<gene>
    <name evidence="2" type="ORF">CLV51_1011104</name>
</gene>
<evidence type="ECO:0000313" key="3">
    <source>
        <dbReference type="Proteomes" id="UP000240971"/>
    </source>
</evidence>
<accession>A0A2P8HU77</accession>